<proteinExistence type="predicted"/>
<gene>
    <name evidence="2" type="ORF">DIS18_11490</name>
</gene>
<dbReference type="InterPro" id="IPR001173">
    <property type="entry name" value="Glyco_trans_2-like"/>
</dbReference>
<reference evidence="2" key="2">
    <citation type="submission" date="2018-05" db="EMBL/GenBank/DDBJ databases">
        <authorList>
            <person name="Lanie J.A."/>
            <person name="Ng W.-L."/>
            <person name="Kazmierczak K.M."/>
            <person name="Andrzejewski T.M."/>
            <person name="Davidsen T.M."/>
            <person name="Wayne K.J."/>
            <person name="Tettelin H."/>
            <person name="Glass J.I."/>
            <person name="Rusch D."/>
            <person name="Podicherti R."/>
            <person name="Tsui H.-C.T."/>
            <person name="Winkler M.E."/>
        </authorList>
    </citation>
    <scope>NUCLEOTIDE SEQUENCE [LARGE SCALE GENOMIC DNA]</scope>
    <source>
        <strain evidence="2">ZY111</strain>
    </source>
</reference>
<sequence>MKLSVVILNYNVQYFLELCLRSVEAAISNIDAEIIVVDNSSEDGSCQMVKSLFPEVKLIENKENSGFSKGNNIGVLQAKGEYLCILNPDTVVAEDTFLKLLEFSENKEKLGIVGCKLIDGRGDFLPESKRKIPYINTAFKKLIGNSEDYYANNLKEGAVGEVDILVGAFMFLKKEVYNNINGFDEDYFMYGEDIDISYKSLKQGYNNYYFGETTIVHFKGESTLRDKNYARRFYGAMQIFYKKHFKKNLFFDLFVWGGIRFVYFFRKKHTKKIKSVNKYIFISDDMNKRLENVIDKKVVLQSDIKNIEKESEVIFDANVFSYKNIIKFMETNHLDASVTFKILPRKSNFAIGSDDAVSRGEVIKFD</sequence>
<evidence type="ECO:0000313" key="2">
    <source>
        <dbReference type="EMBL" id="PWH82844.1"/>
    </source>
</evidence>
<comment type="caution">
    <text evidence="2">The sequence shown here is derived from an EMBL/GenBank/DDBJ whole genome shotgun (WGS) entry which is preliminary data.</text>
</comment>
<dbReference type="OrthoDB" id="9771846at2"/>
<keyword evidence="3" id="KW-1185">Reference proteome</keyword>
<dbReference type="Pfam" id="PF00535">
    <property type="entry name" value="Glycos_transf_2"/>
    <property type="match status" value="1"/>
</dbReference>
<feature type="domain" description="Glycosyltransferase 2-like" evidence="1">
    <location>
        <begin position="4"/>
        <end position="139"/>
    </location>
</feature>
<name>A0A2U2X523_9FLAO</name>
<organism evidence="2 3">
    <name type="scientific">Algibacter marinivivus</name>
    <dbReference type="NCBI Taxonomy" id="2100723"/>
    <lineage>
        <taxon>Bacteria</taxon>
        <taxon>Pseudomonadati</taxon>
        <taxon>Bacteroidota</taxon>
        <taxon>Flavobacteriia</taxon>
        <taxon>Flavobacteriales</taxon>
        <taxon>Flavobacteriaceae</taxon>
        <taxon>Algibacter</taxon>
    </lineage>
</organism>
<dbReference type="SUPFAM" id="SSF53448">
    <property type="entry name" value="Nucleotide-diphospho-sugar transferases"/>
    <property type="match status" value="1"/>
</dbReference>
<dbReference type="EMBL" id="QFRI01000002">
    <property type="protein sequence ID" value="PWH82844.1"/>
    <property type="molecule type" value="Genomic_DNA"/>
</dbReference>
<dbReference type="RefSeq" id="WP_109353198.1">
    <property type="nucleotide sequence ID" value="NZ_QFRI01000002.1"/>
</dbReference>
<dbReference type="PANTHER" id="PTHR43179:SF7">
    <property type="entry name" value="RHAMNOSYLTRANSFERASE WBBL"/>
    <property type="match status" value="1"/>
</dbReference>
<dbReference type="Gene3D" id="3.90.550.10">
    <property type="entry name" value="Spore Coat Polysaccharide Biosynthesis Protein SpsA, Chain A"/>
    <property type="match status" value="1"/>
</dbReference>
<reference evidence="2" key="1">
    <citation type="submission" date="2018-05" db="EMBL/GenBank/DDBJ databases">
        <title>Algibacter marinivivus sp. nov., isolated from sample around a algae.</title>
        <authorList>
            <person name="Zhong X."/>
        </authorList>
    </citation>
    <scope>NUCLEOTIDE SEQUENCE [LARGE SCALE GENOMIC DNA]</scope>
    <source>
        <strain evidence="2">ZY111</strain>
    </source>
</reference>
<dbReference type="InterPro" id="IPR029044">
    <property type="entry name" value="Nucleotide-diphossugar_trans"/>
</dbReference>
<keyword evidence="2" id="KW-0808">Transferase</keyword>
<evidence type="ECO:0000259" key="1">
    <source>
        <dbReference type="Pfam" id="PF00535"/>
    </source>
</evidence>
<dbReference type="Proteomes" id="UP000245375">
    <property type="component" value="Unassembled WGS sequence"/>
</dbReference>
<dbReference type="GO" id="GO:0016740">
    <property type="term" value="F:transferase activity"/>
    <property type="evidence" value="ECO:0007669"/>
    <property type="project" value="UniProtKB-KW"/>
</dbReference>
<accession>A0A2U2X523</accession>
<dbReference type="PANTHER" id="PTHR43179">
    <property type="entry name" value="RHAMNOSYLTRANSFERASE WBBL"/>
    <property type="match status" value="1"/>
</dbReference>
<protein>
    <submittedName>
        <fullName evidence="2">Glycosyl transferase family 2</fullName>
    </submittedName>
</protein>
<evidence type="ECO:0000313" key="3">
    <source>
        <dbReference type="Proteomes" id="UP000245375"/>
    </source>
</evidence>
<dbReference type="AlphaFoldDB" id="A0A2U2X523"/>
<dbReference type="CDD" id="cd04186">
    <property type="entry name" value="GT_2_like_c"/>
    <property type="match status" value="1"/>
</dbReference>